<protein>
    <submittedName>
        <fullName evidence="3">AbrB/MazE/SpoVT family DNA-binding domain-containing protein</fullName>
    </submittedName>
</protein>
<dbReference type="RefSeq" id="WP_190765251.1">
    <property type="nucleotide sequence ID" value="NZ_JACXLD010000005.1"/>
</dbReference>
<dbReference type="InterPro" id="IPR037914">
    <property type="entry name" value="SpoVT-AbrB_sf"/>
</dbReference>
<keyword evidence="4" id="KW-1185">Reference proteome</keyword>
<dbReference type="NCBIfam" id="TIGR01439">
    <property type="entry name" value="lp_hng_hel_AbrB"/>
    <property type="match status" value="1"/>
</dbReference>
<dbReference type="GO" id="GO:0003677">
    <property type="term" value="F:DNA binding"/>
    <property type="evidence" value="ECO:0007669"/>
    <property type="project" value="UniProtKB-UniRule"/>
</dbReference>
<dbReference type="SUPFAM" id="SSF89447">
    <property type="entry name" value="AbrB/MazE/MraZ-like"/>
    <property type="match status" value="1"/>
</dbReference>
<evidence type="ECO:0000256" key="1">
    <source>
        <dbReference type="PROSITE-ProRule" id="PRU01076"/>
    </source>
</evidence>
<name>A0A927C3Z9_9GAMM</name>
<sequence>MPKISAKGQITLPASQREAIGVKPGDDIETFVVGDQINIVKKVTGAAKGMLKHVKAKASISDEQSMESTLS</sequence>
<evidence type="ECO:0000313" key="3">
    <source>
        <dbReference type="EMBL" id="MBD2859422.1"/>
    </source>
</evidence>
<feature type="domain" description="SpoVT-AbrB" evidence="2">
    <location>
        <begin position="1"/>
        <end position="44"/>
    </location>
</feature>
<dbReference type="AlphaFoldDB" id="A0A927C3Z9"/>
<comment type="caution">
    <text evidence="3">The sequence shown here is derived from an EMBL/GenBank/DDBJ whole genome shotgun (WGS) entry which is preliminary data.</text>
</comment>
<proteinExistence type="predicted"/>
<dbReference type="EMBL" id="JACXLD010000005">
    <property type="protein sequence ID" value="MBD2859422.1"/>
    <property type="molecule type" value="Genomic_DNA"/>
</dbReference>
<dbReference type="Gene3D" id="2.10.260.10">
    <property type="match status" value="1"/>
</dbReference>
<evidence type="ECO:0000313" key="4">
    <source>
        <dbReference type="Proteomes" id="UP000610558"/>
    </source>
</evidence>
<gene>
    <name evidence="3" type="ORF">IB286_10435</name>
</gene>
<dbReference type="Proteomes" id="UP000610558">
    <property type="component" value="Unassembled WGS sequence"/>
</dbReference>
<dbReference type="SMART" id="SM00966">
    <property type="entry name" value="SpoVT_AbrB"/>
    <property type="match status" value="1"/>
</dbReference>
<reference evidence="3" key="1">
    <citation type="submission" date="2020-09" db="EMBL/GenBank/DDBJ databases">
        <authorList>
            <person name="Yoon J.-W."/>
        </authorList>
    </citation>
    <scope>NUCLEOTIDE SEQUENCE</scope>
    <source>
        <strain evidence="3">KMU-158</strain>
    </source>
</reference>
<organism evidence="3 4">
    <name type="scientific">Spongiibacter pelagi</name>
    <dbReference type="NCBI Taxonomy" id="2760804"/>
    <lineage>
        <taxon>Bacteria</taxon>
        <taxon>Pseudomonadati</taxon>
        <taxon>Pseudomonadota</taxon>
        <taxon>Gammaproteobacteria</taxon>
        <taxon>Cellvibrionales</taxon>
        <taxon>Spongiibacteraceae</taxon>
        <taxon>Spongiibacter</taxon>
    </lineage>
</organism>
<dbReference type="InterPro" id="IPR007159">
    <property type="entry name" value="SpoVT-AbrB_dom"/>
</dbReference>
<dbReference type="PROSITE" id="PS51740">
    <property type="entry name" value="SPOVT_ABRB"/>
    <property type="match status" value="1"/>
</dbReference>
<keyword evidence="1 3" id="KW-0238">DNA-binding</keyword>
<accession>A0A927C3Z9</accession>
<dbReference type="Pfam" id="PF04014">
    <property type="entry name" value="MazE_antitoxin"/>
    <property type="match status" value="1"/>
</dbReference>
<evidence type="ECO:0000259" key="2">
    <source>
        <dbReference type="PROSITE" id="PS51740"/>
    </source>
</evidence>